<dbReference type="InterPro" id="IPR036249">
    <property type="entry name" value="Thioredoxin-like_sf"/>
</dbReference>
<sequence length="182" mass="19856">MALLDTPICDFGWQAPDFTLKDPNGNSFNMRENLGAKGLLVAFICNHCPYVKAIAERLSEDADLLMGEGIGVVAVMSNDYRDYEADSPENMLKFAQQYGFNFPYLVDEDQSVGKAYGAVCTPDFFGLNASGELQYRGRIDSAGMGDAANRVPEMVNAMRQIAQTGEGPIDQTPSMGCSIKWA</sequence>
<dbReference type="GO" id="GO:0016209">
    <property type="term" value="F:antioxidant activity"/>
    <property type="evidence" value="ECO:0007669"/>
    <property type="project" value="InterPro"/>
</dbReference>
<reference evidence="2 3" key="1">
    <citation type="submission" date="2015-01" db="EMBL/GenBank/DDBJ databases">
        <title>Ahrensia donghaiensis sp. nov., a novel dimethylsulphoniopropionate-cleavage bacterium isolated from seawater and emended descriptions of the genus Ahrensia and Ahrensia kielensis.</title>
        <authorList>
            <person name="Liu J."/>
        </authorList>
    </citation>
    <scope>NUCLEOTIDE SEQUENCE [LARGE SCALE GENOMIC DNA]</scope>
    <source>
        <strain evidence="2 3">LZD062</strain>
    </source>
</reference>
<dbReference type="AlphaFoldDB" id="A0A0N0E7Z0"/>
<evidence type="ECO:0000259" key="1">
    <source>
        <dbReference type="PROSITE" id="PS51352"/>
    </source>
</evidence>
<evidence type="ECO:0000313" key="3">
    <source>
        <dbReference type="Proteomes" id="UP000038011"/>
    </source>
</evidence>
<name>A0A0N0E7Z0_9HYPH</name>
<dbReference type="STRING" id="1514904.SU32_06515"/>
<dbReference type="Gene3D" id="3.40.30.10">
    <property type="entry name" value="Glutaredoxin"/>
    <property type="match status" value="1"/>
</dbReference>
<dbReference type="PANTHER" id="PTHR43640:SF1">
    <property type="entry name" value="THIOREDOXIN-DEPENDENT PEROXIREDOXIN"/>
    <property type="match status" value="1"/>
</dbReference>
<proteinExistence type="predicted"/>
<dbReference type="GO" id="GO:0016491">
    <property type="term" value="F:oxidoreductase activity"/>
    <property type="evidence" value="ECO:0007669"/>
    <property type="project" value="InterPro"/>
</dbReference>
<dbReference type="RefSeq" id="WP_053998552.1">
    <property type="nucleotide sequence ID" value="NZ_JXMU01000008.1"/>
</dbReference>
<dbReference type="PATRIC" id="fig|1514904.3.peg.3336"/>
<dbReference type="CDD" id="cd02969">
    <property type="entry name" value="PRX_like1"/>
    <property type="match status" value="1"/>
</dbReference>
<dbReference type="InterPro" id="IPR013766">
    <property type="entry name" value="Thioredoxin_domain"/>
</dbReference>
<dbReference type="PROSITE" id="PS51352">
    <property type="entry name" value="THIOREDOXIN_2"/>
    <property type="match status" value="1"/>
</dbReference>
<organism evidence="2 3">
    <name type="scientific">Ahrensia marina</name>
    <dbReference type="NCBI Taxonomy" id="1514904"/>
    <lineage>
        <taxon>Bacteria</taxon>
        <taxon>Pseudomonadati</taxon>
        <taxon>Pseudomonadota</taxon>
        <taxon>Alphaproteobacteria</taxon>
        <taxon>Hyphomicrobiales</taxon>
        <taxon>Ahrensiaceae</taxon>
        <taxon>Ahrensia</taxon>
    </lineage>
</organism>
<dbReference type="SUPFAM" id="SSF52833">
    <property type="entry name" value="Thioredoxin-like"/>
    <property type="match status" value="1"/>
</dbReference>
<dbReference type="PANTHER" id="PTHR43640">
    <property type="entry name" value="OS07G0260300 PROTEIN"/>
    <property type="match status" value="1"/>
</dbReference>
<dbReference type="InterPro" id="IPR047262">
    <property type="entry name" value="PRX-like1"/>
</dbReference>
<dbReference type="Proteomes" id="UP000038011">
    <property type="component" value="Unassembled WGS sequence"/>
</dbReference>
<dbReference type="EMBL" id="JXMU01000008">
    <property type="protein sequence ID" value="KPB01732.1"/>
    <property type="molecule type" value="Genomic_DNA"/>
</dbReference>
<evidence type="ECO:0000313" key="2">
    <source>
        <dbReference type="EMBL" id="KPB01732.1"/>
    </source>
</evidence>
<comment type="caution">
    <text evidence="2">The sequence shown here is derived from an EMBL/GenBank/DDBJ whole genome shotgun (WGS) entry which is preliminary data.</text>
</comment>
<feature type="domain" description="Thioredoxin" evidence="1">
    <location>
        <begin position="9"/>
        <end position="160"/>
    </location>
</feature>
<gene>
    <name evidence="2" type="ORF">SU32_06515</name>
</gene>
<dbReference type="OrthoDB" id="9809746at2"/>
<keyword evidence="3" id="KW-1185">Reference proteome</keyword>
<dbReference type="InterPro" id="IPR000866">
    <property type="entry name" value="AhpC/TSA"/>
</dbReference>
<dbReference type="Pfam" id="PF00578">
    <property type="entry name" value="AhpC-TSA"/>
    <property type="match status" value="1"/>
</dbReference>
<protein>
    <submittedName>
        <fullName evidence="2">Alkyl hydroperoxide reductase</fullName>
    </submittedName>
</protein>
<accession>A0A0N0E7Z0</accession>